<protein>
    <submittedName>
        <fullName evidence="1">Uncharacterized protein</fullName>
    </submittedName>
</protein>
<evidence type="ECO:0000313" key="1">
    <source>
        <dbReference type="EMBL" id="JAH71183.1"/>
    </source>
</evidence>
<sequence length="53" mass="5993">MLTCELQIMLSGSICKAFEKCSKNGEITVQRKISFTKCEKVFCRLLLSNDSCN</sequence>
<organism evidence="1">
    <name type="scientific">Anguilla anguilla</name>
    <name type="common">European freshwater eel</name>
    <name type="synonym">Muraena anguilla</name>
    <dbReference type="NCBI Taxonomy" id="7936"/>
    <lineage>
        <taxon>Eukaryota</taxon>
        <taxon>Metazoa</taxon>
        <taxon>Chordata</taxon>
        <taxon>Craniata</taxon>
        <taxon>Vertebrata</taxon>
        <taxon>Euteleostomi</taxon>
        <taxon>Actinopterygii</taxon>
        <taxon>Neopterygii</taxon>
        <taxon>Teleostei</taxon>
        <taxon>Anguilliformes</taxon>
        <taxon>Anguillidae</taxon>
        <taxon>Anguilla</taxon>
    </lineage>
</organism>
<dbReference type="AlphaFoldDB" id="A0A0E9V1P8"/>
<reference evidence="1" key="1">
    <citation type="submission" date="2014-11" db="EMBL/GenBank/DDBJ databases">
        <authorList>
            <person name="Amaro Gonzalez C."/>
        </authorList>
    </citation>
    <scope>NUCLEOTIDE SEQUENCE</scope>
</reference>
<accession>A0A0E9V1P8</accession>
<proteinExistence type="predicted"/>
<name>A0A0E9V1P8_ANGAN</name>
<dbReference type="EMBL" id="GBXM01037394">
    <property type="protein sequence ID" value="JAH71183.1"/>
    <property type="molecule type" value="Transcribed_RNA"/>
</dbReference>
<reference evidence="1" key="2">
    <citation type="journal article" date="2015" name="Fish Shellfish Immunol.">
        <title>Early steps in the European eel (Anguilla anguilla)-Vibrio vulnificus interaction in the gills: Role of the RtxA13 toxin.</title>
        <authorList>
            <person name="Callol A."/>
            <person name="Pajuelo D."/>
            <person name="Ebbesson L."/>
            <person name="Teles M."/>
            <person name="MacKenzie S."/>
            <person name="Amaro C."/>
        </authorList>
    </citation>
    <scope>NUCLEOTIDE SEQUENCE</scope>
</reference>